<sequence length="1333" mass="152870">MSALSLLSEWFKADNNTSNVPEIRTFDEAIRDWKKEQYKDVDEENVDESIPIFLESFHKGLVPQRILPIRSVERNDLLFYQMSSMDGVNEKTALDFGDLQEIHMVVSNNRVRFMDNISPTNLNMAIHDMLPLHVEGCGDLLVISEKYTGKVYLCYASLLLNKVTTIDTYESQGSKSWNIRVSSSSRSLVFFDKQTGSCEVVNVTPDYKFHHMGQIKFGEDGEASISQAEFLNNEDNSRTYLLFIISRMNVISYVLVEYNSDDIDNDSAIHELPHLTYNKTINGLIPLSNKNFLLFSINKFSLVNVDQIMSGELVFPTISSKLVKGTIDWIHAPELLQHLKENNSEEFDRFTDCVIVTTAIGNITAIFISNISEVISYPLTRLKGIRSISPMFYQNSLNKNIYEIVALTFGRSMVIKIDLNLAFPSGHQERKDSIRQALLDKKIIGCDSEISSELIFVKPSYVLDEVDPELWLGAPNAICRLNKSSPTEKYIMSTYMDSVIDYDRILNIDSILKGALRGRNPIDDTISLLLLSSSQGRSEILSVDSNYNFCNRYYQDILIDANVETLDFYEVEDYVVQVTPQLIFLKHINTLDIITYPITDGIILKISHVNKFIIFQKGEKLYYITDITKISEIACQELKPLSDPEHQKAVTDMCVFQKLDILSNCAITICAILVGNVLTTLQLNPRKAAFENKACIDMDSYGIASQLVFHNDHIIVKTDRCLVLLKVKETALIFDSCIWCDRSGKDWRIKPVKNGDLLMFDCDSLFLIKVDKNFVKHEIDLCRNKKDDIIIDACLLNDDTNSVAAINYGGLQISTKRYSSWYSDNHILHHTRNPNKAFLYLSKLNRMLVVDKDIGNWDIVKLKGNKTLPLDESYLKNREGEIFTNFIELETHPNETMLLMTMEKYIRIVKISTRRSKIQITTIYDNENSWDIAHVTKVSKNKVIFHVYGDNFHTSDLHKFIMLTVGINDDLRFTTIHEFKSLHTVNDFFATENELLIVIDNGYTIYYVKYGTVKSKQGTIPLRLSLPSESKFLRAEIVDNTHVALAFQCDLRGIAKSKIVLIDLEKIRINIALKRYEPDPQEDKDYFETDTNDDEDAYYVIEDWDIDYMEQFDYTIPIQNIRDIGLSEDSEDIMSIDLDEESEEEYEDLQLQTQTEDPDDDEPLYDGGVQLTMLNETNTLVDQNVFTIGPEQTLEATPSSDDESMEEIQDLLQLNTDRPLLDNMIMHSKLTRKEGLSTYRVFNPAITASQDMGRMKSPGPPEENRSLLKDFYTINLDKTILDLKFEPGTKKLYVLTADQSVIVFGCRKRQNKENNGLKTMQIRTQTNCIEYPL</sequence>
<proteinExistence type="predicted"/>
<dbReference type="Proteomes" id="UP001623330">
    <property type="component" value="Unassembled WGS sequence"/>
</dbReference>
<keyword evidence="2" id="KW-1185">Reference proteome</keyword>
<comment type="caution">
    <text evidence="1">The sequence shown here is derived from an EMBL/GenBank/DDBJ whole genome shotgun (WGS) entry which is preliminary data.</text>
</comment>
<gene>
    <name evidence="1" type="ORF">RNJ44_01889</name>
</gene>
<evidence type="ECO:0000313" key="2">
    <source>
        <dbReference type="Proteomes" id="UP001623330"/>
    </source>
</evidence>
<evidence type="ECO:0008006" key="3">
    <source>
        <dbReference type="Google" id="ProtNLM"/>
    </source>
</evidence>
<organism evidence="1 2">
    <name type="scientific">Nakaseomyces bracarensis</name>
    <dbReference type="NCBI Taxonomy" id="273131"/>
    <lineage>
        <taxon>Eukaryota</taxon>
        <taxon>Fungi</taxon>
        <taxon>Dikarya</taxon>
        <taxon>Ascomycota</taxon>
        <taxon>Saccharomycotina</taxon>
        <taxon>Saccharomycetes</taxon>
        <taxon>Saccharomycetales</taxon>
        <taxon>Saccharomycetaceae</taxon>
        <taxon>Nakaseomyces</taxon>
    </lineage>
</organism>
<accession>A0ABR4NP25</accession>
<name>A0ABR4NP25_9SACH</name>
<evidence type="ECO:0000313" key="1">
    <source>
        <dbReference type="EMBL" id="KAL3229753.1"/>
    </source>
</evidence>
<protein>
    <recommendedName>
        <fullName evidence="3">Cleavage/polyadenylation specificity factor A subunit N-terminal domain-containing protein</fullName>
    </recommendedName>
</protein>
<reference evidence="1 2" key="1">
    <citation type="submission" date="2024-05" db="EMBL/GenBank/DDBJ databases">
        <title>Long read based assembly of the Candida bracarensis genome reveals expanded adhesin content.</title>
        <authorList>
            <person name="Marcet-Houben M."/>
            <person name="Ksiezopolska E."/>
            <person name="Gabaldon T."/>
        </authorList>
    </citation>
    <scope>NUCLEOTIDE SEQUENCE [LARGE SCALE GENOMIC DNA]</scope>
    <source>
        <strain evidence="1 2">CBM6</strain>
    </source>
</reference>
<dbReference type="EMBL" id="JBEVYD010000011">
    <property type="protein sequence ID" value="KAL3229753.1"/>
    <property type="molecule type" value="Genomic_DNA"/>
</dbReference>